<evidence type="ECO:0000256" key="1">
    <source>
        <dbReference type="SAM" id="Phobius"/>
    </source>
</evidence>
<comment type="caution">
    <text evidence="2">The sequence shown here is derived from an EMBL/GenBank/DDBJ whole genome shotgun (WGS) entry which is preliminary data.</text>
</comment>
<protein>
    <submittedName>
        <fullName evidence="2">Uncharacterized protein</fullName>
    </submittedName>
</protein>
<feature type="transmembrane region" description="Helical" evidence="1">
    <location>
        <begin position="62"/>
        <end position="81"/>
    </location>
</feature>
<dbReference type="EMBL" id="JAMQAW010000007">
    <property type="protein sequence ID" value="MCM2388261.1"/>
    <property type="molecule type" value="Genomic_DNA"/>
</dbReference>
<name>A0ABT0UIV2_9ACTN</name>
<organism evidence="2 3">
    <name type="scientific">Streptomyces albipurpureus</name>
    <dbReference type="NCBI Taxonomy" id="2897419"/>
    <lineage>
        <taxon>Bacteria</taxon>
        <taxon>Bacillati</taxon>
        <taxon>Actinomycetota</taxon>
        <taxon>Actinomycetes</taxon>
        <taxon>Kitasatosporales</taxon>
        <taxon>Streptomycetaceae</taxon>
        <taxon>Streptomyces</taxon>
    </lineage>
</organism>
<keyword evidence="1" id="KW-0812">Transmembrane</keyword>
<evidence type="ECO:0000313" key="2">
    <source>
        <dbReference type="EMBL" id="MCM2388261.1"/>
    </source>
</evidence>
<keyword evidence="3" id="KW-1185">Reference proteome</keyword>
<sequence>MEIDLGYTALGYIDGAERLVSEHRVPPQVSTSGLPFVREHGSERLCQVSLARVGIGFEDNPVATIVLGILVMMVSFALLYWRYKREGK</sequence>
<gene>
    <name evidence="2" type="ORF">NBG84_08085</name>
</gene>
<accession>A0ABT0UIV2</accession>
<keyword evidence="1" id="KW-0472">Membrane</keyword>
<reference evidence="2" key="1">
    <citation type="submission" date="2022-06" db="EMBL/GenBank/DDBJ databases">
        <title>Genome public.</title>
        <authorList>
            <person name="Sun Q."/>
        </authorList>
    </citation>
    <scope>NUCLEOTIDE SEQUENCE</scope>
    <source>
        <strain evidence="2">CWNU-1</strain>
    </source>
</reference>
<dbReference type="Proteomes" id="UP001431429">
    <property type="component" value="Unassembled WGS sequence"/>
</dbReference>
<evidence type="ECO:0000313" key="3">
    <source>
        <dbReference type="Proteomes" id="UP001431429"/>
    </source>
</evidence>
<keyword evidence="1" id="KW-1133">Transmembrane helix</keyword>
<proteinExistence type="predicted"/>
<dbReference type="RefSeq" id="WP_250918605.1">
    <property type="nucleotide sequence ID" value="NZ_JAMQAW010000007.1"/>
</dbReference>